<feature type="domain" description="Cupin type-2" evidence="2">
    <location>
        <begin position="67"/>
        <end position="130"/>
    </location>
</feature>
<evidence type="ECO:0000259" key="2">
    <source>
        <dbReference type="Pfam" id="PF07883"/>
    </source>
</evidence>
<organism evidence="3">
    <name type="scientific">marine metagenome</name>
    <dbReference type="NCBI Taxonomy" id="408172"/>
    <lineage>
        <taxon>unclassified sequences</taxon>
        <taxon>metagenomes</taxon>
        <taxon>ecological metagenomes</taxon>
    </lineage>
</organism>
<dbReference type="EMBL" id="UINC01008855">
    <property type="protein sequence ID" value="SVA39792.1"/>
    <property type="molecule type" value="Genomic_DNA"/>
</dbReference>
<dbReference type="PANTHER" id="PTHR35848">
    <property type="entry name" value="OXALATE-BINDING PROTEIN"/>
    <property type="match status" value="1"/>
</dbReference>
<dbReference type="SUPFAM" id="SSF51182">
    <property type="entry name" value="RmlC-like cupins"/>
    <property type="match status" value="1"/>
</dbReference>
<gene>
    <name evidence="3" type="ORF">METZ01_LOCUS92646</name>
</gene>
<dbReference type="InterPro" id="IPR013096">
    <property type="entry name" value="Cupin_2"/>
</dbReference>
<dbReference type="Pfam" id="PF07883">
    <property type="entry name" value="Cupin_2"/>
    <property type="match status" value="1"/>
</dbReference>
<name>A0A381VHN1_9ZZZZ</name>
<evidence type="ECO:0000256" key="1">
    <source>
        <dbReference type="ARBA" id="ARBA00022723"/>
    </source>
</evidence>
<keyword evidence="1" id="KW-0479">Metal-binding</keyword>
<dbReference type="InterPro" id="IPR011051">
    <property type="entry name" value="RmlC_Cupin_sf"/>
</dbReference>
<dbReference type="CDD" id="cd02208">
    <property type="entry name" value="cupin_RmlC-like"/>
    <property type="match status" value="1"/>
</dbReference>
<sequence length="158" mass="17596">MATTWQGVNDAITDIVEGPIPPRVNEPIGPGRMHIKVDEIVARKGPAPWIELCIEDERNLGTLIASAPGQGNRAHWHSNFDEWWVVMGGKLRWELTGGKIIHAVKGDIVWIPRGTVHHIVTEGDEMSLRFAVAMPPAVHVWQDECENCDVTWEPAKAD</sequence>
<dbReference type="InterPro" id="IPR014710">
    <property type="entry name" value="RmlC-like_jellyroll"/>
</dbReference>
<proteinExistence type="predicted"/>
<dbReference type="InterPro" id="IPR051610">
    <property type="entry name" value="GPI/OXD"/>
</dbReference>
<dbReference type="PANTHER" id="PTHR35848:SF6">
    <property type="entry name" value="CUPIN TYPE-2 DOMAIN-CONTAINING PROTEIN"/>
    <property type="match status" value="1"/>
</dbReference>
<accession>A0A381VHN1</accession>
<protein>
    <recommendedName>
        <fullName evidence="2">Cupin type-2 domain-containing protein</fullName>
    </recommendedName>
</protein>
<dbReference type="Gene3D" id="2.60.120.10">
    <property type="entry name" value="Jelly Rolls"/>
    <property type="match status" value="1"/>
</dbReference>
<reference evidence="3" key="1">
    <citation type="submission" date="2018-05" db="EMBL/GenBank/DDBJ databases">
        <authorList>
            <person name="Lanie J.A."/>
            <person name="Ng W.-L."/>
            <person name="Kazmierczak K.M."/>
            <person name="Andrzejewski T.M."/>
            <person name="Davidsen T.M."/>
            <person name="Wayne K.J."/>
            <person name="Tettelin H."/>
            <person name="Glass J.I."/>
            <person name="Rusch D."/>
            <person name="Podicherti R."/>
            <person name="Tsui H.-C.T."/>
            <person name="Winkler M.E."/>
        </authorList>
    </citation>
    <scope>NUCLEOTIDE SEQUENCE</scope>
</reference>
<dbReference type="GO" id="GO:0046872">
    <property type="term" value="F:metal ion binding"/>
    <property type="evidence" value="ECO:0007669"/>
    <property type="project" value="UniProtKB-KW"/>
</dbReference>
<dbReference type="AlphaFoldDB" id="A0A381VHN1"/>
<evidence type="ECO:0000313" key="3">
    <source>
        <dbReference type="EMBL" id="SVA39792.1"/>
    </source>
</evidence>